<evidence type="ECO:0000313" key="2">
    <source>
        <dbReference type="EMBL" id="MBB4777382.1"/>
    </source>
</evidence>
<evidence type="ECO:0008006" key="5">
    <source>
        <dbReference type="Google" id="ProtNLM"/>
    </source>
</evidence>
<dbReference type="Proteomes" id="UP001501427">
    <property type="component" value="Unassembled WGS sequence"/>
</dbReference>
<accession>A0A7W7N0Y5</accession>
<gene>
    <name evidence="2" type="ORF">F4557_005800</name>
    <name evidence="1" type="ORF">GCM10009546_14780</name>
</gene>
<organism evidence="2 3">
    <name type="scientific">Actinomadura livida</name>
    <dbReference type="NCBI Taxonomy" id="79909"/>
    <lineage>
        <taxon>Bacteria</taxon>
        <taxon>Bacillati</taxon>
        <taxon>Actinomycetota</taxon>
        <taxon>Actinomycetes</taxon>
        <taxon>Streptosporangiales</taxon>
        <taxon>Thermomonosporaceae</taxon>
        <taxon>Actinomadura</taxon>
    </lineage>
</organism>
<dbReference type="SUPFAM" id="SSF55073">
    <property type="entry name" value="Nucleotide cyclase"/>
    <property type="match status" value="1"/>
</dbReference>
<reference evidence="1" key="3">
    <citation type="submission" date="2023-12" db="EMBL/GenBank/DDBJ databases">
        <authorList>
            <person name="Sun Q."/>
            <person name="Inoue M."/>
        </authorList>
    </citation>
    <scope>NUCLEOTIDE SEQUENCE</scope>
    <source>
        <strain evidence="1">JCM 10667</strain>
    </source>
</reference>
<keyword evidence="4" id="KW-1185">Reference proteome</keyword>
<evidence type="ECO:0000313" key="4">
    <source>
        <dbReference type="Proteomes" id="UP001501427"/>
    </source>
</evidence>
<comment type="caution">
    <text evidence="2">The sequence shown here is derived from an EMBL/GenBank/DDBJ whole genome shotgun (WGS) entry which is preliminary data.</text>
</comment>
<protein>
    <recommendedName>
        <fullName evidence="5">Guanylate cyclase domain-containing protein</fullName>
    </recommendedName>
</protein>
<evidence type="ECO:0000313" key="1">
    <source>
        <dbReference type="EMBL" id="GAA0553874.1"/>
    </source>
</evidence>
<dbReference type="EMBL" id="BAAAHD010000015">
    <property type="protein sequence ID" value="GAA0553874.1"/>
    <property type="molecule type" value="Genomic_DNA"/>
</dbReference>
<evidence type="ECO:0000313" key="3">
    <source>
        <dbReference type="Proteomes" id="UP000549343"/>
    </source>
</evidence>
<dbReference type="Proteomes" id="UP000549343">
    <property type="component" value="Unassembled WGS sequence"/>
</dbReference>
<reference evidence="1 4" key="1">
    <citation type="journal article" date="2019" name="Int. J. Syst. Evol. Microbiol.">
        <title>The Global Catalogue of Microorganisms (GCM) 10K type strain sequencing project: providing services to taxonomists for standard genome sequencing and annotation.</title>
        <authorList>
            <consortium name="The Broad Institute Genomics Platform"/>
            <consortium name="The Broad Institute Genome Sequencing Center for Infectious Disease"/>
            <person name="Wu L."/>
            <person name="Ma J."/>
        </authorList>
    </citation>
    <scope>NUCLEOTIDE SEQUENCE [LARGE SCALE GENOMIC DNA]</scope>
    <source>
        <strain evidence="1 4">JCM 10667</strain>
    </source>
</reference>
<dbReference type="Gene3D" id="3.30.70.1230">
    <property type="entry name" value="Nucleotide cyclase"/>
    <property type="match status" value="1"/>
</dbReference>
<sequence>MEHVELAAAEMKQASGVPALLAAALAVHNQIHDRAARIRVRLALHAGEICHDEHGVTGTALNLAFRLLAAEPLEQALAGSPGVLAMIASPWFYDEVIRHDPASAPAAYRPVHIIVKRTRSAAWIRRWDAR</sequence>
<proteinExistence type="predicted"/>
<reference evidence="2 3" key="2">
    <citation type="submission" date="2020-08" db="EMBL/GenBank/DDBJ databases">
        <title>Sequencing the genomes of 1000 actinobacteria strains.</title>
        <authorList>
            <person name="Klenk H.-P."/>
        </authorList>
    </citation>
    <scope>NUCLEOTIDE SEQUENCE [LARGE SCALE GENOMIC DNA]</scope>
    <source>
        <strain evidence="2 3">DSM 44772</strain>
    </source>
</reference>
<dbReference type="InterPro" id="IPR029787">
    <property type="entry name" value="Nucleotide_cyclase"/>
</dbReference>
<dbReference type="EMBL" id="JACHMV010000001">
    <property type="protein sequence ID" value="MBB4777382.1"/>
    <property type="molecule type" value="Genomic_DNA"/>
</dbReference>
<dbReference type="AlphaFoldDB" id="A0A7W7N0Y5"/>
<dbReference type="RefSeq" id="WP_184887783.1">
    <property type="nucleotide sequence ID" value="NZ_BAAAHD010000015.1"/>
</dbReference>
<name>A0A7W7N0Y5_9ACTN</name>